<keyword evidence="1" id="KW-0732">Signal</keyword>
<evidence type="ECO:0000313" key="3">
    <source>
        <dbReference type="Proteomes" id="UP001617669"/>
    </source>
</evidence>
<accession>A0ABW8GNU3</accession>
<feature type="chain" id="PRO_5046402453" evidence="1">
    <location>
        <begin position="20"/>
        <end position="97"/>
    </location>
</feature>
<organism evidence="2 3">
    <name type="scientific">Methylobacillus methanolivorans</name>
    <dbReference type="NCBI Taxonomy" id="1848927"/>
    <lineage>
        <taxon>Bacteria</taxon>
        <taxon>Pseudomonadati</taxon>
        <taxon>Pseudomonadota</taxon>
        <taxon>Betaproteobacteria</taxon>
        <taxon>Nitrosomonadales</taxon>
        <taxon>Methylophilaceae</taxon>
        <taxon>Methylobacillus</taxon>
    </lineage>
</organism>
<dbReference type="RefSeq" id="WP_230348509.1">
    <property type="nucleotide sequence ID" value="NZ_JBIWXY010000002.1"/>
</dbReference>
<evidence type="ECO:0000313" key="2">
    <source>
        <dbReference type="EMBL" id="MFJ5446712.1"/>
    </source>
</evidence>
<dbReference type="EMBL" id="JBIWXY010000002">
    <property type="protein sequence ID" value="MFJ5446712.1"/>
    <property type="molecule type" value="Genomic_DNA"/>
</dbReference>
<comment type="caution">
    <text evidence="2">The sequence shown here is derived from an EMBL/GenBank/DDBJ whole genome shotgun (WGS) entry which is preliminary data.</text>
</comment>
<protein>
    <submittedName>
        <fullName evidence="2">Uncharacterized protein</fullName>
    </submittedName>
</protein>
<feature type="signal peptide" evidence="1">
    <location>
        <begin position="1"/>
        <end position="19"/>
    </location>
</feature>
<reference evidence="2 3" key="1">
    <citation type="submission" date="2024-11" db="EMBL/GenBank/DDBJ databases">
        <authorList>
            <person name="Kaparullina E.N."/>
            <person name="Delegan Y.A."/>
            <person name="Doronina N.V."/>
        </authorList>
    </citation>
    <scope>NUCLEOTIDE SEQUENCE [LARGE SCALE GENOMIC DNA]</scope>
    <source>
        <strain evidence="2 3">7sh_L</strain>
    </source>
</reference>
<evidence type="ECO:0000256" key="1">
    <source>
        <dbReference type="SAM" id="SignalP"/>
    </source>
</evidence>
<gene>
    <name evidence="2" type="ORF">ACIKP9_10780</name>
</gene>
<keyword evidence="3" id="KW-1185">Reference proteome</keyword>
<dbReference type="Proteomes" id="UP001617669">
    <property type="component" value="Unassembled WGS sequence"/>
</dbReference>
<proteinExistence type="predicted"/>
<name>A0ABW8GNU3_9PROT</name>
<sequence length="97" mass="10667">MKTLSILFLSLFVALPALARPVAEDEFQIMKACHVNATAMNLDGNVREHYLNNCVVSQAYTNTSAIQARKQCQISATAMNLDGETRRNYLASCLASN</sequence>